<organism evidence="1 2">
    <name type="scientific">Penicillium salamii</name>
    <dbReference type="NCBI Taxonomy" id="1612424"/>
    <lineage>
        <taxon>Eukaryota</taxon>
        <taxon>Fungi</taxon>
        <taxon>Dikarya</taxon>
        <taxon>Ascomycota</taxon>
        <taxon>Pezizomycotina</taxon>
        <taxon>Eurotiomycetes</taxon>
        <taxon>Eurotiomycetidae</taxon>
        <taxon>Eurotiales</taxon>
        <taxon>Aspergillaceae</taxon>
        <taxon>Penicillium</taxon>
    </lineage>
</organism>
<name>A0A9W4NU25_9EURO</name>
<proteinExistence type="predicted"/>
<dbReference type="EMBL" id="CAJVPD010000264">
    <property type="protein sequence ID" value="CAG8409636.1"/>
    <property type="molecule type" value="Genomic_DNA"/>
</dbReference>
<accession>A0A9W4NU25</accession>
<evidence type="ECO:0000313" key="2">
    <source>
        <dbReference type="Proteomes" id="UP001152592"/>
    </source>
</evidence>
<reference evidence="1" key="1">
    <citation type="submission" date="2021-07" db="EMBL/GenBank/DDBJ databases">
        <authorList>
            <person name="Branca A.L. A."/>
        </authorList>
    </citation>
    <scope>NUCLEOTIDE SEQUENCE</scope>
</reference>
<dbReference type="Proteomes" id="UP001152592">
    <property type="component" value="Unassembled WGS sequence"/>
</dbReference>
<dbReference type="OrthoDB" id="4843554at2759"/>
<gene>
    <name evidence="1" type="ORF">PSALAMII_LOCUS8555</name>
</gene>
<dbReference type="AlphaFoldDB" id="A0A9W4NU25"/>
<protein>
    <submittedName>
        <fullName evidence="1">Uncharacterized protein</fullName>
    </submittedName>
</protein>
<comment type="caution">
    <text evidence="1">The sequence shown here is derived from an EMBL/GenBank/DDBJ whole genome shotgun (WGS) entry which is preliminary data.</text>
</comment>
<sequence>MLEKMVVISSGSSVESAAADTEESAGSMEELIVDGVVLVEGVGDGLVTYTITGSVTISTGSDSVAEVSAAADCACGDIVKDSIPESDATGVGVGNNALLLLDPPRGATTPIVGLALSDVETVVFSCETLGVGVVSKVLLTLDSWVEAPAAIIELSEDDATV</sequence>
<evidence type="ECO:0000313" key="1">
    <source>
        <dbReference type="EMBL" id="CAG8409636.1"/>
    </source>
</evidence>